<keyword evidence="3" id="KW-0238">DNA-binding</keyword>
<evidence type="ECO:0000256" key="3">
    <source>
        <dbReference type="ARBA" id="ARBA00023125"/>
    </source>
</evidence>
<dbReference type="PANTHER" id="PTHR30537">
    <property type="entry name" value="HTH-TYPE TRANSCRIPTIONAL REGULATOR"/>
    <property type="match status" value="1"/>
</dbReference>
<evidence type="ECO:0000259" key="5">
    <source>
        <dbReference type="PROSITE" id="PS50931"/>
    </source>
</evidence>
<dbReference type="Pfam" id="PF00126">
    <property type="entry name" value="HTH_1"/>
    <property type="match status" value="1"/>
</dbReference>
<dbReference type="InterPro" id="IPR058163">
    <property type="entry name" value="LysR-type_TF_proteobact-type"/>
</dbReference>
<protein>
    <submittedName>
        <fullName evidence="6">LysR substrate-binding domain-containing protein</fullName>
    </submittedName>
</protein>
<comment type="similarity">
    <text evidence="1">Belongs to the LysR transcriptional regulatory family.</text>
</comment>
<dbReference type="Gene3D" id="1.10.10.10">
    <property type="entry name" value="Winged helix-like DNA-binding domain superfamily/Winged helix DNA-binding domain"/>
    <property type="match status" value="1"/>
</dbReference>
<gene>
    <name evidence="6" type="ORF">P3W24_06535</name>
</gene>
<dbReference type="RefSeq" id="WP_320552041.1">
    <property type="nucleotide sequence ID" value="NZ_JAQLOK010000005.1"/>
</dbReference>
<name>A0ABT6B9P4_9GAMM</name>
<dbReference type="InterPro" id="IPR036390">
    <property type="entry name" value="WH_DNA-bd_sf"/>
</dbReference>
<dbReference type="SUPFAM" id="SSF53850">
    <property type="entry name" value="Periplasmic binding protein-like II"/>
    <property type="match status" value="1"/>
</dbReference>
<feature type="domain" description="HTH lysR-type" evidence="5">
    <location>
        <begin position="6"/>
        <end position="63"/>
    </location>
</feature>
<dbReference type="Proteomes" id="UP001528850">
    <property type="component" value="Unassembled WGS sequence"/>
</dbReference>
<sequence length="342" mass="37422">MEGALQDLNDLYFFAAVVEHGGFSAAGRALGVPKSRLSKRIAQLEDRLGVRLLQRTTRRFVVTEIGERFYGHCRAVLEEARAAQDAVDELRTEPRGVVRVSCPVSLAQNVLGPMLPAFMLEHPKVQIRVTATNRRVDLIGEGYDVALRVREKLDTDATLVLRSIGYARNLLVASPKFLDSHGRPSTLDELAQLPALSMYEHEGAQVWELVHASGRKAAVEVKPRLVSGDFSVLVAAAVQCCGVALIPEEFCAPLIASGTLEWVLPDYATAQGTLHFVYPSRRGLLPAVRSFVDFLAERLPRARADYQKDCETVAADPASTGAVALRRMLGSEHPAAFGRPNE</sequence>
<organism evidence="6 7">
    <name type="scientific">Luteibacter sahnii</name>
    <dbReference type="NCBI Taxonomy" id="3021977"/>
    <lineage>
        <taxon>Bacteria</taxon>
        <taxon>Pseudomonadati</taxon>
        <taxon>Pseudomonadota</taxon>
        <taxon>Gammaproteobacteria</taxon>
        <taxon>Lysobacterales</taxon>
        <taxon>Rhodanobacteraceae</taxon>
        <taxon>Luteibacter</taxon>
    </lineage>
</organism>
<dbReference type="InterPro" id="IPR000847">
    <property type="entry name" value="LysR_HTH_N"/>
</dbReference>
<reference evidence="6 7" key="1">
    <citation type="journal article" date="2024" name="Curr. Microbiol.">
        <title>Luteibacter sahnii sp. nov., A Novel Yellow-Colored Xanthomonadin Pigment Producing Probiotic Bacterium from Healthy Rice Seed Microbiome.</title>
        <authorList>
            <person name="Jaiswal G."/>
            <person name="Rana R."/>
            <person name="Nayak P.K."/>
            <person name="Chouhan R."/>
            <person name="Gandhi S.G."/>
            <person name="Patel H.K."/>
            <person name="Patil P.B."/>
        </authorList>
    </citation>
    <scope>NUCLEOTIDE SEQUENCE [LARGE SCALE GENOMIC DNA]</scope>
    <source>
        <strain evidence="6 7">PPL201</strain>
    </source>
</reference>
<dbReference type="EMBL" id="JARJJS010000001">
    <property type="protein sequence ID" value="MDF4024613.1"/>
    <property type="molecule type" value="Genomic_DNA"/>
</dbReference>
<dbReference type="InterPro" id="IPR036388">
    <property type="entry name" value="WH-like_DNA-bd_sf"/>
</dbReference>
<keyword evidence="2" id="KW-0805">Transcription regulation</keyword>
<dbReference type="InterPro" id="IPR005119">
    <property type="entry name" value="LysR_subst-bd"/>
</dbReference>
<evidence type="ECO:0000313" key="6">
    <source>
        <dbReference type="EMBL" id="MDF4024613.1"/>
    </source>
</evidence>
<evidence type="ECO:0000313" key="7">
    <source>
        <dbReference type="Proteomes" id="UP001528850"/>
    </source>
</evidence>
<dbReference type="SUPFAM" id="SSF46785">
    <property type="entry name" value="Winged helix' DNA-binding domain"/>
    <property type="match status" value="1"/>
</dbReference>
<keyword evidence="7" id="KW-1185">Reference proteome</keyword>
<dbReference type="Gene3D" id="3.40.190.290">
    <property type="match status" value="1"/>
</dbReference>
<dbReference type="PANTHER" id="PTHR30537:SF31">
    <property type="entry name" value="TRANSCRIPTIONAL REGULATOR, LYSR FAMILY"/>
    <property type="match status" value="1"/>
</dbReference>
<keyword evidence="4" id="KW-0804">Transcription</keyword>
<dbReference type="CDD" id="cd08473">
    <property type="entry name" value="PBP2_CrgA_like_4"/>
    <property type="match status" value="1"/>
</dbReference>
<dbReference type="PROSITE" id="PS50931">
    <property type="entry name" value="HTH_LYSR"/>
    <property type="match status" value="1"/>
</dbReference>
<evidence type="ECO:0000256" key="1">
    <source>
        <dbReference type="ARBA" id="ARBA00009437"/>
    </source>
</evidence>
<accession>A0ABT6B9P4</accession>
<evidence type="ECO:0000256" key="2">
    <source>
        <dbReference type="ARBA" id="ARBA00023015"/>
    </source>
</evidence>
<evidence type="ECO:0000256" key="4">
    <source>
        <dbReference type="ARBA" id="ARBA00023163"/>
    </source>
</evidence>
<comment type="caution">
    <text evidence="6">The sequence shown here is derived from an EMBL/GenBank/DDBJ whole genome shotgun (WGS) entry which is preliminary data.</text>
</comment>
<proteinExistence type="inferred from homology"/>
<dbReference type="Pfam" id="PF03466">
    <property type="entry name" value="LysR_substrate"/>
    <property type="match status" value="1"/>
</dbReference>